<proteinExistence type="predicted"/>
<reference evidence="1 2" key="1">
    <citation type="submission" date="2020-08" db="EMBL/GenBank/DDBJ databases">
        <title>Genomic Encyclopedia of Type Strains, Phase III (KMG-III): the genomes of soil and plant-associated and newly described type strains.</title>
        <authorList>
            <person name="Whitman W."/>
        </authorList>
    </citation>
    <scope>NUCLEOTIDE SEQUENCE [LARGE SCALE GENOMIC DNA]</scope>
    <source>
        <strain evidence="1 2">CECT 8799</strain>
    </source>
</reference>
<evidence type="ECO:0008006" key="3">
    <source>
        <dbReference type="Google" id="ProtNLM"/>
    </source>
</evidence>
<keyword evidence="2" id="KW-1185">Reference proteome</keyword>
<gene>
    <name evidence="1" type="ORF">FHS09_000108</name>
</gene>
<protein>
    <recommendedName>
        <fullName evidence="3">DUF1820 family protein</fullName>
    </recommendedName>
</protein>
<dbReference type="Proteomes" id="UP000535937">
    <property type="component" value="Unassembled WGS sequence"/>
</dbReference>
<dbReference type="EMBL" id="JACHWZ010000001">
    <property type="protein sequence ID" value="MBB3059307.1"/>
    <property type="molecule type" value="Genomic_DNA"/>
</dbReference>
<sequence length="110" mass="12630">MANPIYKVIFHNQNQVYELYARAIYQSDMYGFIEVEEFVFGEKAQLVVDPSEEKLKSEFASVTRSYIPMHSIVRIDEVEKEGVGKIVEAKGDKVTQFPFPAPMRHPGDTE</sequence>
<evidence type="ECO:0000313" key="2">
    <source>
        <dbReference type="Proteomes" id="UP000535937"/>
    </source>
</evidence>
<evidence type="ECO:0000313" key="1">
    <source>
        <dbReference type="EMBL" id="MBB3059307.1"/>
    </source>
</evidence>
<organism evidence="1 2">
    <name type="scientific">Microbulbifer rhizosphaerae</name>
    <dbReference type="NCBI Taxonomy" id="1562603"/>
    <lineage>
        <taxon>Bacteria</taxon>
        <taxon>Pseudomonadati</taxon>
        <taxon>Pseudomonadota</taxon>
        <taxon>Gammaproteobacteria</taxon>
        <taxon>Cellvibrionales</taxon>
        <taxon>Microbulbiferaceae</taxon>
        <taxon>Microbulbifer</taxon>
    </lineage>
</organism>
<name>A0A7W4Z7B2_9GAMM</name>
<dbReference type="PIRSF" id="PIRSF028538">
    <property type="entry name" value="DUF1820"/>
    <property type="match status" value="1"/>
</dbReference>
<dbReference type="RefSeq" id="WP_183455596.1">
    <property type="nucleotide sequence ID" value="NZ_JACHWZ010000001.1"/>
</dbReference>
<accession>A0A7W4Z7B2</accession>
<dbReference type="InterPro" id="IPR014949">
    <property type="entry name" value="DUF1820"/>
</dbReference>
<dbReference type="Pfam" id="PF08850">
    <property type="entry name" value="DUF1820"/>
    <property type="match status" value="1"/>
</dbReference>
<dbReference type="AlphaFoldDB" id="A0A7W4Z7B2"/>
<comment type="caution">
    <text evidence="1">The sequence shown here is derived from an EMBL/GenBank/DDBJ whole genome shotgun (WGS) entry which is preliminary data.</text>
</comment>